<dbReference type="GO" id="GO:0032259">
    <property type="term" value="P:methylation"/>
    <property type="evidence" value="ECO:0007669"/>
    <property type="project" value="InterPro"/>
</dbReference>
<name>A0A1W2TIY2_ROSNE</name>
<reference evidence="2" key="1">
    <citation type="submission" date="2016-03" db="EMBL/GenBank/DDBJ databases">
        <title>Draft genome sequence of Rosellinia necatrix.</title>
        <authorList>
            <person name="Kanematsu S."/>
        </authorList>
    </citation>
    <scope>NUCLEOTIDE SEQUENCE [LARGE SCALE GENOMIC DNA]</scope>
    <source>
        <strain evidence="2">W97</strain>
    </source>
</reference>
<dbReference type="OrthoDB" id="417125at2759"/>
<gene>
    <name evidence="2" type="ORF">SAMD00023353_1501040</name>
</gene>
<dbReference type="SUPFAM" id="SSF53335">
    <property type="entry name" value="S-adenosyl-L-methionine-dependent methyltransferases"/>
    <property type="match status" value="1"/>
</dbReference>
<dbReference type="Gene3D" id="3.40.50.150">
    <property type="entry name" value="Vaccinia Virus protein VP39"/>
    <property type="match status" value="1"/>
</dbReference>
<evidence type="ECO:0000313" key="2">
    <source>
        <dbReference type="EMBL" id="GAP88129.2"/>
    </source>
</evidence>
<dbReference type="Proteomes" id="UP000054516">
    <property type="component" value="Unassembled WGS sequence"/>
</dbReference>
<dbReference type="STRING" id="77044.A0A1W2TIY2"/>
<accession>A0A1W2TIY2</accession>
<feature type="domain" description="Ribosomal RNA methyltransferase FtsJ" evidence="1">
    <location>
        <begin position="28"/>
        <end position="161"/>
    </location>
</feature>
<dbReference type="AlphaFoldDB" id="A0A1W2TIY2"/>
<dbReference type="OMA" id="KRWKRIW"/>
<organism evidence="2">
    <name type="scientific">Rosellinia necatrix</name>
    <name type="common">White root-rot fungus</name>
    <dbReference type="NCBI Taxonomy" id="77044"/>
    <lineage>
        <taxon>Eukaryota</taxon>
        <taxon>Fungi</taxon>
        <taxon>Dikarya</taxon>
        <taxon>Ascomycota</taxon>
        <taxon>Pezizomycotina</taxon>
        <taxon>Sordariomycetes</taxon>
        <taxon>Xylariomycetidae</taxon>
        <taxon>Xylariales</taxon>
        <taxon>Xylariaceae</taxon>
        <taxon>Rosellinia</taxon>
    </lineage>
</organism>
<dbReference type="InterPro" id="IPR029063">
    <property type="entry name" value="SAM-dependent_MTases_sf"/>
</dbReference>
<proteinExistence type="predicted"/>
<evidence type="ECO:0000313" key="3">
    <source>
        <dbReference type="Proteomes" id="UP000054516"/>
    </source>
</evidence>
<dbReference type="EMBL" id="DF977460">
    <property type="protein sequence ID" value="GAP88129.2"/>
    <property type="molecule type" value="Genomic_DNA"/>
</dbReference>
<keyword evidence="3" id="KW-1185">Reference proteome</keyword>
<evidence type="ECO:0000259" key="1">
    <source>
        <dbReference type="Pfam" id="PF01728"/>
    </source>
</evidence>
<protein>
    <recommendedName>
        <fullName evidence="1">Ribosomal RNA methyltransferase FtsJ domain-containing protein</fullName>
    </recommendedName>
</protein>
<sequence>MMKNIGREIHRATGVFHITTVPLGSRPRVLDLCLAPGGFSSIAMQHSPDAHVRAFSLPPGEGGHRVRIGPHPNIAIDFLDVNMLAADMGADAVPPPAHPDADNFLPRRLRPGDAFDLVICDGQVLRTHPRAPYREAHEAARLGFAQLALGLGSVRRGGTMLGSCTRSRAGGPSWSCAPSAASRTCASSSPGSPTRSAPRAYMVASDVQPQREEARRAVDTWKRLWRAATFGSDGEYDDLSRACAPDVGQVLEDFGPTLIGLGAEAWEIQASALSRAPFLRQRLKSRPSPGGAVTE</sequence>
<dbReference type="InterPro" id="IPR002877">
    <property type="entry name" value="RNA_MeTrfase_FtsJ_dom"/>
</dbReference>
<dbReference type="Pfam" id="PF01728">
    <property type="entry name" value="FtsJ"/>
    <property type="match status" value="1"/>
</dbReference>
<dbReference type="GO" id="GO:0008168">
    <property type="term" value="F:methyltransferase activity"/>
    <property type="evidence" value="ECO:0007669"/>
    <property type="project" value="InterPro"/>
</dbReference>